<dbReference type="AlphaFoldDB" id="A0A7X2IWG9"/>
<dbReference type="EMBL" id="WKKI01000002">
    <property type="protein sequence ID" value="MRX70869.1"/>
    <property type="molecule type" value="Genomic_DNA"/>
</dbReference>
<sequence>MNQPINQKINVTFYKSSGKYYSSGTAVVNHFMFQDGYKQDIVNTQDCLMDGWQEHSDFYVVTSASDDVEGFHEGLYQPGAFKGIEKK</sequence>
<gene>
    <name evidence="1" type="ORF">GJU40_01640</name>
</gene>
<organism evidence="1 2">
    <name type="scientific">Metabacillus lacus</name>
    <dbReference type="NCBI Taxonomy" id="1983721"/>
    <lineage>
        <taxon>Bacteria</taxon>
        <taxon>Bacillati</taxon>
        <taxon>Bacillota</taxon>
        <taxon>Bacilli</taxon>
        <taxon>Bacillales</taxon>
        <taxon>Bacillaceae</taxon>
        <taxon>Metabacillus</taxon>
    </lineage>
</organism>
<accession>A0A7X2IWG9</accession>
<dbReference type="OrthoDB" id="2970079at2"/>
<name>A0A7X2IWG9_9BACI</name>
<evidence type="ECO:0000313" key="2">
    <source>
        <dbReference type="Proteomes" id="UP000448867"/>
    </source>
</evidence>
<reference evidence="1 2" key="1">
    <citation type="submission" date="2019-11" db="EMBL/GenBank/DDBJ databases">
        <title>Bacillus lacus genome.</title>
        <authorList>
            <person name="Allen C.J."/>
            <person name="Newman J.D."/>
        </authorList>
    </citation>
    <scope>NUCLEOTIDE SEQUENCE [LARGE SCALE GENOMIC DNA]</scope>
    <source>
        <strain evidence="1 2">KCTC 33946</strain>
    </source>
</reference>
<keyword evidence="2" id="KW-1185">Reference proteome</keyword>
<comment type="caution">
    <text evidence="1">The sequence shown here is derived from an EMBL/GenBank/DDBJ whole genome shotgun (WGS) entry which is preliminary data.</text>
</comment>
<evidence type="ECO:0000313" key="1">
    <source>
        <dbReference type="EMBL" id="MRX70869.1"/>
    </source>
</evidence>
<proteinExistence type="predicted"/>
<dbReference type="RefSeq" id="WP_154306003.1">
    <property type="nucleotide sequence ID" value="NZ_WKKI01000002.1"/>
</dbReference>
<protein>
    <submittedName>
        <fullName evidence="1">Uncharacterized protein</fullName>
    </submittedName>
</protein>
<dbReference type="Proteomes" id="UP000448867">
    <property type="component" value="Unassembled WGS sequence"/>
</dbReference>